<dbReference type="EMBL" id="JBHUHV010000029">
    <property type="protein sequence ID" value="MFD2067246.1"/>
    <property type="molecule type" value="Genomic_DNA"/>
</dbReference>
<gene>
    <name evidence="2" type="ORF">ACFSKU_10155</name>
</gene>
<evidence type="ECO:0000313" key="2">
    <source>
        <dbReference type="EMBL" id="MFD2067246.1"/>
    </source>
</evidence>
<feature type="transmembrane region" description="Helical" evidence="1">
    <location>
        <begin position="77"/>
        <end position="95"/>
    </location>
</feature>
<keyword evidence="1" id="KW-1133">Transmembrane helix</keyword>
<comment type="caution">
    <text evidence="2">The sequence shown here is derived from an EMBL/GenBank/DDBJ whole genome shotgun (WGS) entry which is preliminary data.</text>
</comment>
<accession>A0ABW4WYC6</accession>
<keyword evidence="1" id="KW-0812">Transmembrane</keyword>
<feature type="transmembrane region" description="Helical" evidence="1">
    <location>
        <begin position="101"/>
        <end position="118"/>
    </location>
</feature>
<evidence type="ECO:0000313" key="3">
    <source>
        <dbReference type="Proteomes" id="UP001597369"/>
    </source>
</evidence>
<reference evidence="3" key="1">
    <citation type="journal article" date="2019" name="Int. J. Syst. Evol. Microbiol.">
        <title>The Global Catalogue of Microorganisms (GCM) 10K type strain sequencing project: providing services to taxonomists for standard genome sequencing and annotation.</title>
        <authorList>
            <consortium name="The Broad Institute Genomics Platform"/>
            <consortium name="The Broad Institute Genome Sequencing Center for Infectious Disease"/>
            <person name="Wu L."/>
            <person name="Ma J."/>
        </authorList>
    </citation>
    <scope>NUCLEOTIDE SEQUENCE [LARGE SCALE GENOMIC DNA]</scope>
    <source>
        <strain evidence="3">JCM 16545</strain>
    </source>
</reference>
<feature type="transmembrane region" description="Helical" evidence="1">
    <location>
        <begin position="125"/>
        <end position="147"/>
    </location>
</feature>
<keyword evidence="3" id="KW-1185">Reference proteome</keyword>
<feature type="transmembrane region" description="Helical" evidence="1">
    <location>
        <begin position="12"/>
        <end position="33"/>
    </location>
</feature>
<protein>
    <submittedName>
        <fullName evidence="2">Uncharacterized protein</fullName>
    </submittedName>
</protein>
<sequence length="149" mass="16937">MPQYFKEKINLINQLLSLYQLIGYFLFFASLAYETISTNDGMGVILILLAAIFLLLFIIIALVSIIYRIDEHRTKTWLIPGVVFMVLPCMFLPFFYETSGIIIAVVSITIGTAVYLLRKRSNIQLLLYNTIGSLLASFLLIISFITLNL</sequence>
<feature type="transmembrane region" description="Helical" evidence="1">
    <location>
        <begin position="45"/>
        <end position="65"/>
    </location>
</feature>
<dbReference type="Proteomes" id="UP001597369">
    <property type="component" value="Unassembled WGS sequence"/>
</dbReference>
<evidence type="ECO:0000256" key="1">
    <source>
        <dbReference type="SAM" id="Phobius"/>
    </source>
</evidence>
<keyword evidence="1" id="KW-0472">Membrane</keyword>
<organism evidence="2 3">
    <name type="scientific">Pontibacter silvestris</name>
    <dbReference type="NCBI Taxonomy" id="2305183"/>
    <lineage>
        <taxon>Bacteria</taxon>
        <taxon>Pseudomonadati</taxon>
        <taxon>Bacteroidota</taxon>
        <taxon>Cytophagia</taxon>
        <taxon>Cytophagales</taxon>
        <taxon>Hymenobacteraceae</taxon>
        <taxon>Pontibacter</taxon>
    </lineage>
</organism>
<proteinExistence type="predicted"/>
<name>A0ABW4WYC6_9BACT</name>
<dbReference type="RefSeq" id="WP_229960932.1">
    <property type="nucleotide sequence ID" value="NZ_JAJJWI010000009.1"/>
</dbReference>